<reference evidence="2" key="1">
    <citation type="submission" date="2023-03" db="EMBL/GenBank/DDBJ databases">
        <title>Massive genome expansion in bonnet fungi (Mycena s.s.) driven by repeated elements and novel gene families across ecological guilds.</title>
        <authorList>
            <consortium name="Lawrence Berkeley National Laboratory"/>
            <person name="Harder C.B."/>
            <person name="Miyauchi S."/>
            <person name="Viragh M."/>
            <person name="Kuo A."/>
            <person name="Thoen E."/>
            <person name="Andreopoulos B."/>
            <person name="Lu D."/>
            <person name="Skrede I."/>
            <person name="Drula E."/>
            <person name="Henrissat B."/>
            <person name="Morin E."/>
            <person name="Kohler A."/>
            <person name="Barry K."/>
            <person name="LaButti K."/>
            <person name="Morin E."/>
            <person name="Salamov A."/>
            <person name="Lipzen A."/>
            <person name="Mereny Z."/>
            <person name="Hegedus B."/>
            <person name="Baldrian P."/>
            <person name="Stursova M."/>
            <person name="Weitz H."/>
            <person name="Taylor A."/>
            <person name="Grigoriev I.V."/>
            <person name="Nagy L.G."/>
            <person name="Martin F."/>
            <person name="Kauserud H."/>
        </authorList>
    </citation>
    <scope>NUCLEOTIDE SEQUENCE</scope>
    <source>
        <strain evidence="2">CBHHK002</strain>
    </source>
</reference>
<organism evidence="2 3">
    <name type="scientific">Mycena albidolilacea</name>
    <dbReference type="NCBI Taxonomy" id="1033008"/>
    <lineage>
        <taxon>Eukaryota</taxon>
        <taxon>Fungi</taxon>
        <taxon>Dikarya</taxon>
        <taxon>Basidiomycota</taxon>
        <taxon>Agaricomycotina</taxon>
        <taxon>Agaricomycetes</taxon>
        <taxon>Agaricomycetidae</taxon>
        <taxon>Agaricales</taxon>
        <taxon>Marasmiineae</taxon>
        <taxon>Mycenaceae</taxon>
        <taxon>Mycena</taxon>
    </lineage>
</organism>
<proteinExistence type="predicted"/>
<comment type="caution">
    <text evidence="2">The sequence shown here is derived from an EMBL/GenBank/DDBJ whole genome shotgun (WGS) entry which is preliminary data.</text>
</comment>
<keyword evidence="3" id="KW-1185">Reference proteome</keyword>
<gene>
    <name evidence="2" type="ORF">DFH08DRAFT_1038061</name>
</gene>
<accession>A0AAD7EZY4</accession>
<dbReference type="AlphaFoldDB" id="A0AAD7EZY4"/>
<evidence type="ECO:0000313" key="2">
    <source>
        <dbReference type="EMBL" id="KAJ7359398.1"/>
    </source>
</evidence>
<feature type="region of interest" description="Disordered" evidence="1">
    <location>
        <begin position="296"/>
        <end position="343"/>
    </location>
</feature>
<name>A0AAD7EZY4_9AGAR</name>
<protein>
    <submittedName>
        <fullName evidence="2">Uncharacterized protein</fullName>
    </submittedName>
</protein>
<dbReference type="EMBL" id="JARIHO010000006">
    <property type="protein sequence ID" value="KAJ7359398.1"/>
    <property type="molecule type" value="Genomic_DNA"/>
</dbReference>
<dbReference type="Proteomes" id="UP001218218">
    <property type="component" value="Unassembled WGS sequence"/>
</dbReference>
<evidence type="ECO:0000256" key="1">
    <source>
        <dbReference type="SAM" id="MobiDB-lite"/>
    </source>
</evidence>
<sequence length="519" mass="57386">MAQFSSSFHRNNLLRTKQYLAGSLFPSSALWTRSGKMDTLTEVMPGPVDPNGPAAPDAIVIAVGIVSEDQLKVTPVGNWSTYTSENYKKKEFGKDSKYTFLIISPSMALLLHRTKNDPVFAADFPVCIAALNKQQNSVSKTGMNKWLLAKDGSDDAIRFSFKVFEPKTAANKDTDINIKTWPVPTECRDELAKIAESHVIRPFIVYDTDGSVVEPLDIPSKLLGALVECSFGIVHFHFGTDDSFSGIINQVIILRPAQVKPPSPFKAASRPYHPPTLSPEQVYAQEKKAVELFTLPISHPGPSNLPTPGSLKRKASKEPEGSGTKHVNTGEAEVVPENTNDNGNAEAVEKELGKDDNNKGKTPTWTSLHLTWEMVLAAELIPSTEESWAIVNNLPENIHVFVQVPTIKDARIEEPQIYWSTEAHTIDRGCIPPGSLKIRMSWEAISRWAQWESHHYEVASTVLKEHGFDPSTDSAALSLNLPLFEIPDPHDSSYQNGSASSWRRGNCAKDPHTLQEVDW</sequence>
<evidence type="ECO:0000313" key="3">
    <source>
        <dbReference type="Proteomes" id="UP001218218"/>
    </source>
</evidence>